<dbReference type="InterPro" id="IPR006115">
    <property type="entry name" value="6PGDH_NADP-bd"/>
</dbReference>
<dbReference type="Gene3D" id="1.10.1040.10">
    <property type="entry name" value="N-(1-d-carboxylethyl)-l-norvaline Dehydrogenase, domain 2"/>
    <property type="match status" value="1"/>
</dbReference>
<comment type="similarity">
    <text evidence="1">Belongs to the HIBADH-related family.</text>
</comment>
<dbReference type="InterPro" id="IPR048666">
    <property type="entry name" value="RedAm-like_C"/>
</dbReference>
<feature type="domain" description="6-phosphogluconate dehydrogenase NADP-binding" evidence="3">
    <location>
        <begin position="23"/>
        <end position="177"/>
    </location>
</feature>
<evidence type="ECO:0000256" key="1">
    <source>
        <dbReference type="ARBA" id="ARBA00009080"/>
    </source>
</evidence>
<accession>A0A6P2CDL4</accession>
<proteinExistence type="inferred from homology"/>
<keyword evidence="2" id="KW-0560">Oxidoreductase</keyword>
<evidence type="ECO:0000256" key="2">
    <source>
        <dbReference type="ARBA" id="ARBA00023002"/>
    </source>
</evidence>
<feature type="domain" description="NADPH-dependent reductive aminase-like C-terminal" evidence="4">
    <location>
        <begin position="179"/>
        <end position="304"/>
    </location>
</feature>
<dbReference type="Proteomes" id="UP000471120">
    <property type="component" value="Unassembled WGS sequence"/>
</dbReference>
<dbReference type="PANTHER" id="PTHR43580">
    <property type="entry name" value="OXIDOREDUCTASE GLYR1-RELATED"/>
    <property type="match status" value="1"/>
</dbReference>
<dbReference type="Pfam" id="PF21761">
    <property type="entry name" value="RedAm-like_C"/>
    <property type="match status" value="1"/>
</dbReference>
<reference evidence="5 6" key="1">
    <citation type="submission" date="2018-07" db="EMBL/GenBank/DDBJ databases">
        <title>Genome sequence of Rhodococcus rhodnii ATCC 35071 from Rhodnius prolixus.</title>
        <authorList>
            <person name="Patel V."/>
            <person name="Vogel K.J."/>
        </authorList>
    </citation>
    <scope>NUCLEOTIDE SEQUENCE [LARGE SCALE GENOMIC DNA]</scope>
    <source>
        <strain evidence="5 6">ATCC 35071</strain>
    </source>
</reference>
<dbReference type="InterPro" id="IPR036291">
    <property type="entry name" value="NAD(P)-bd_dom_sf"/>
</dbReference>
<dbReference type="AlphaFoldDB" id="A0A6P2CDL4"/>
<dbReference type="Gene3D" id="3.40.50.720">
    <property type="entry name" value="NAD(P)-binding Rossmann-like Domain"/>
    <property type="match status" value="1"/>
</dbReference>
<dbReference type="SUPFAM" id="SSF51735">
    <property type="entry name" value="NAD(P)-binding Rossmann-fold domains"/>
    <property type="match status" value="1"/>
</dbReference>
<evidence type="ECO:0000313" key="6">
    <source>
        <dbReference type="Proteomes" id="UP000471120"/>
    </source>
</evidence>
<organism evidence="5 6">
    <name type="scientific">Rhodococcus rhodnii</name>
    <dbReference type="NCBI Taxonomy" id="38312"/>
    <lineage>
        <taxon>Bacteria</taxon>
        <taxon>Bacillati</taxon>
        <taxon>Actinomycetota</taxon>
        <taxon>Actinomycetes</taxon>
        <taxon>Mycobacteriales</taxon>
        <taxon>Nocardiaceae</taxon>
        <taxon>Rhodococcus</taxon>
    </lineage>
</organism>
<name>A0A6P2CDL4_9NOCA</name>
<dbReference type="InterPro" id="IPR015815">
    <property type="entry name" value="HIBADH-related"/>
</dbReference>
<dbReference type="GO" id="GO:0016491">
    <property type="term" value="F:oxidoreductase activity"/>
    <property type="evidence" value="ECO:0007669"/>
    <property type="project" value="UniProtKB-KW"/>
</dbReference>
<gene>
    <name evidence="5" type="ORF">DW322_12195</name>
</gene>
<dbReference type="PANTHER" id="PTHR43580:SF2">
    <property type="entry name" value="CYTOKINE-LIKE NUCLEAR FACTOR N-PAC"/>
    <property type="match status" value="1"/>
</dbReference>
<evidence type="ECO:0000313" key="5">
    <source>
        <dbReference type="EMBL" id="TXG90847.1"/>
    </source>
</evidence>
<evidence type="ECO:0000259" key="3">
    <source>
        <dbReference type="Pfam" id="PF03446"/>
    </source>
</evidence>
<sequence length="306" mass="31608">MTNSTNVTNATNEAVATASHRTAVLGLGPMGVALAAALLGAGADVAVWNRTPKELDVLGLGDARAAQTPSDAAAAADVVVVCVRDHAVGRDVIAALADELPPDAVVVHASTGTPQDAAESATRARELGVRYVTAAIMVPTPLIGTPENTVLYAGDPEDVARARPILEMLGGTVDVVGDDHRVPPALDLAMLDVFFAGMYAYLHATALAEANGIDAERFLPYGETITRTLGHSLAGLAANATARGYDTGQARLDMCTAFLDKIVAASSEAGVDAAHAAVVRDASWAALRHRAAGTDWDVVFEDLRPR</sequence>
<dbReference type="Pfam" id="PF03446">
    <property type="entry name" value="NAD_binding_2"/>
    <property type="match status" value="1"/>
</dbReference>
<dbReference type="RefSeq" id="WP_010838705.1">
    <property type="nucleotide sequence ID" value="NZ_QRCM01000001.1"/>
</dbReference>
<dbReference type="GO" id="GO:0050661">
    <property type="term" value="F:NADP binding"/>
    <property type="evidence" value="ECO:0007669"/>
    <property type="project" value="InterPro"/>
</dbReference>
<dbReference type="InterPro" id="IPR013328">
    <property type="entry name" value="6PGD_dom2"/>
</dbReference>
<dbReference type="EMBL" id="QRCM01000001">
    <property type="protein sequence ID" value="TXG90847.1"/>
    <property type="molecule type" value="Genomic_DNA"/>
</dbReference>
<dbReference type="PIRSF" id="PIRSF000103">
    <property type="entry name" value="HIBADH"/>
    <property type="match status" value="1"/>
</dbReference>
<comment type="caution">
    <text evidence="5">The sequence shown here is derived from an EMBL/GenBank/DDBJ whole genome shotgun (WGS) entry which is preliminary data.</text>
</comment>
<dbReference type="InterPro" id="IPR051265">
    <property type="entry name" value="HIBADH-related_NP60_sf"/>
</dbReference>
<protein>
    <submittedName>
        <fullName evidence="5">NAD(P)-dependent oxidoreductase</fullName>
    </submittedName>
</protein>
<evidence type="ECO:0000259" key="4">
    <source>
        <dbReference type="Pfam" id="PF21761"/>
    </source>
</evidence>